<dbReference type="CDD" id="cd00093">
    <property type="entry name" value="HTH_XRE"/>
    <property type="match status" value="1"/>
</dbReference>
<dbReference type="RefSeq" id="WP_085627724.1">
    <property type="nucleotide sequence ID" value="NZ_JAFBWV010000005.1"/>
</dbReference>
<dbReference type="InterPro" id="IPR001387">
    <property type="entry name" value="Cro/C1-type_HTH"/>
</dbReference>
<keyword evidence="4" id="KW-1185">Reference proteome</keyword>
<dbReference type="Proteomes" id="UP000809440">
    <property type="component" value="Unassembled WGS sequence"/>
</dbReference>
<accession>A0A9Q2S1V8</accession>
<dbReference type="GO" id="GO:0003677">
    <property type="term" value="F:DNA binding"/>
    <property type="evidence" value="ECO:0007669"/>
    <property type="project" value="InterPro"/>
</dbReference>
<evidence type="ECO:0000313" key="1">
    <source>
        <dbReference type="EMBL" id="MBM2412719.1"/>
    </source>
</evidence>
<dbReference type="InterPro" id="IPR010982">
    <property type="entry name" value="Lambda_DNA-bd_dom_sf"/>
</dbReference>
<dbReference type="EMBL" id="JAFBXE010000005">
    <property type="protein sequence ID" value="MBM2412719.1"/>
    <property type="molecule type" value="Genomic_DNA"/>
</dbReference>
<dbReference type="Gene3D" id="1.10.260.40">
    <property type="entry name" value="lambda repressor-like DNA-binding domains"/>
    <property type="match status" value="1"/>
</dbReference>
<evidence type="ECO:0000313" key="3">
    <source>
        <dbReference type="Proteomes" id="UP000755667"/>
    </source>
</evidence>
<reference evidence="1 4" key="1">
    <citation type="submission" date="2021-01" db="EMBL/GenBank/DDBJ databases">
        <title>Diatom-associated Roseobacters Show Island Model of Population Structure.</title>
        <authorList>
            <person name="Qu L."/>
            <person name="Feng X."/>
            <person name="Chen Y."/>
            <person name="Li L."/>
            <person name="Wang X."/>
            <person name="Hu Z."/>
            <person name="Wang H."/>
            <person name="Luo H."/>
        </authorList>
    </citation>
    <scope>NUCLEOTIDE SEQUENCE</scope>
    <source>
        <strain evidence="2 4">CC28-63</strain>
        <strain evidence="1">CC28-69</strain>
    </source>
</reference>
<proteinExistence type="predicted"/>
<sequence length="243" mass="26443">MKSQNLSEAELSARAGFEEASILDEIMRGRTLPNMAAPVRLADALGIPVDVLLRDRNDHLKGDFEALPVQEVDRQAAQLLSAVFKATERSLDRIGDRPTLDSIIAWWKETDGDLSRSEQIAPHFDLVSAAEALTSIPRIHHVGALGLSATTLGSADNSRLANFLETLSTSDLTELNGQIRSVAHSGVGMITPLKRIVPFPETNETAEVSFVRLMLPVRDASGTLFVLNYSTLLSESTPRRTDG</sequence>
<evidence type="ECO:0000313" key="4">
    <source>
        <dbReference type="Proteomes" id="UP000809440"/>
    </source>
</evidence>
<dbReference type="EMBL" id="JAFBXF010000005">
    <property type="protein sequence ID" value="MBM2417044.1"/>
    <property type="molecule type" value="Genomic_DNA"/>
</dbReference>
<organism evidence="1 3">
    <name type="scientific">Marivita cryptomonadis</name>
    <dbReference type="NCBI Taxonomy" id="505252"/>
    <lineage>
        <taxon>Bacteria</taxon>
        <taxon>Pseudomonadati</taxon>
        <taxon>Pseudomonadota</taxon>
        <taxon>Alphaproteobacteria</taxon>
        <taxon>Rhodobacterales</taxon>
        <taxon>Roseobacteraceae</taxon>
        <taxon>Marivita</taxon>
    </lineage>
</organism>
<gene>
    <name evidence="1" type="ORF">JQX41_10425</name>
    <name evidence="2" type="ORF">JQX48_08710</name>
</gene>
<protein>
    <submittedName>
        <fullName evidence="1">Helix-turn-helix transcriptional regulator</fullName>
    </submittedName>
</protein>
<evidence type="ECO:0000313" key="2">
    <source>
        <dbReference type="EMBL" id="MBM2417044.1"/>
    </source>
</evidence>
<dbReference type="AlphaFoldDB" id="A0A9Q2S1V8"/>
<dbReference type="SUPFAM" id="SSF47413">
    <property type="entry name" value="lambda repressor-like DNA-binding domains"/>
    <property type="match status" value="1"/>
</dbReference>
<comment type="caution">
    <text evidence="1">The sequence shown here is derived from an EMBL/GenBank/DDBJ whole genome shotgun (WGS) entry which is preliminary data.</text>
</comment>
<dbReference type="Proteomes" id="UP000755667">
    <property type="component" value="Unassembled WGS sequence"/>
</dbReference>
<name>A0A9Q2S1V8_9RHOB</name>